<sequence>MDDALQTMNNNSLEKYLFKNVSKSVRFIPGTITTRIKTKVGCVIQPLIDTLNKLTEKQFIIMEYNTVLIDLDVDNNFKLRLDFFINSIKDNKQLRLVAEIIVDNMDNKHLNYINKYNNNNSDVELLLLDKTSLEHSDIKHYNTMNLERKNILPNWNPTIHGLRRDNTGLYGLFDLSVGLLGSNT</sequence>
<evidence type="ECO:0000313" key="1">
    <source>
        <dbReference type="EMBL" id="QHT29218.1"/>
    </source>
</evidence>
<dbReference type="EMBL" id="MN738872">
    <property type="protein sequence ID" value="QHT29218.1"/>
    <property type="molecule type" value="Genomic_DNA"/>
</dbReference>
<proteinExistence type="predicted"/>
<name>A0A6C0EJM8_9ZZZZ</name>
<protein>
    <submittedName>
        <fullName evidence="1">Uncharacterized protein</fullName>
    </submittedName>
</protein>
<dbReference type="AlphaFoldDB" id="A0A6C0EJM8"/>
<organism evidence="1">
    <name type="scientific">viral metagenome</name>
    <dbReference type="NCBI Taxonomy" id="1070528"/>
    <lineage>
        <taxon>unclassified sequences</taxon>
        <taxon>metagenomes</taxon>
        <taxon>organismal metagenomes</taxon>
    </lineage>
</organism>
<accession>A0A6C0EJM8</accession>
<reference evidence="1" key="1">
    <citation type="journal article" date="2020" name="Nature">
        <title>Giant virus diversity and host interactions through global metagenomics.</title>
        <authorList>
            <person name="Schulz F."/>
            <person name="Roux S."/>
            <person name="Paez-Espino D."/>
            <person name="Jungbluth S."/>
            <person name="Walsh D.A."/>
            <person name="Denef V.J."/>
            <person name="McMahon K.D."/>
            <person name="Konstantinidis K.T."/>
            <person name="Eloe-Fadrosh E.A."/>
            <person name="Kyrpides N.C."/>
            <person name="Woyke T."/>
        </authorList>
    </citation>
    <scope>NUCLEOTIDE SEQUENCE</scope>
    <source>
        <strain evidence="1">GVMAG-M-3300001351-8</strain>
    </source>
</reference>